<name>A0A8X6W2E7_TRICX</name>
<protein>
    <submittedName>
        <fullName evidence="2">Uncharacterized protein</fullName>
    </submittedName>
</protein>
<evidence type="ECO:0000313" key="2">
    <source>
        <dbReference type="EMBL" id="GFY26661.1"/>
    </source>
</evidence>
<reference evidence="2" key="1">
    <citation type="submission" date="2020-08" db="EMBL/GenBank/DDBJ databases">
        <title>Multicomponent nature underlies the extraordinary mechanical properties of spider dragline silk.</title>
        <authorList>
            <person name="Kono N."/>
            <person name="Nakamura H."/>
            <person name="Mori M."/>
            <person name="Yoshida Y."/>
            <person name="Ohtoshi R."/>
            <person name="Malay A.D."/>
            <person name="Moran D.A.P."/>
            <person name="Tomita M."/>
            <person name="Numata K."/>
            <person name="Arakawa K."/>
        </authorList>
    </citation>
    <scope>NUCLEOTIDE SEQUENCE</scope>
</reference>
<keyword evidence="1" id="KW-1133">Transmembrane helix</keyword>
<organism evidence="2 3">
    <name type="scientific">Trichonephila clavipes</name>
    <name type="common">Golden silk orbweaver</name>
    <name type="synonym">Nephila clavipes</name>
    <dbReference type="NCBI Taxonomy" id="2585209"/>
    <lineage>
        <taxon>Eukaryota</taxon>
        <taxon>Metazoa</taxon>
        <taxon>Ecdysozoa</taxon>
        <taxon>Arthropoda</taxon>
        <taxon>Chelicerata</taxon>
        <taxon>Arachnida</taxon>
        <taxon>Araneae</taxon>
        <taxon>Araneomorphae</taxon>
        <taxon>Entelegynae</taxon>
        <taxon>Araneoidea</taxon>
        <taxon>Nephilidae</taxon>
        <taxon>Trichonephila</taxon>
    </lineage>
</organism>
<feature type="transmembrane region" description="Helical" evidence="1">
    <location>
        <begin position="59"/>
        <end position="81"/>
    </location>
</feature>
<dbReference type="Proteomes" id="UP000887159">
    <property type="component" value="Unassembled WGS sequence"/>
</dbReference>
<keyword evidence="1" id="KW-0812">Transmembrane</keyword>
<evidence type="ECO:0000313" key="3">
    <source>
        <dbReference type="Proteomes" id="UP000887159"/>
    </source>
</evidence>
<proteinExistence type="predicted"/>
<gene>
    <name evidence="2" type="ORF">TNCV_2879891</name>
</gene>
<dbReference type="AlphaFoldDB" id="A0A8X6W2E7"/>
<keyword evidence="3" id="KW-1185">Reference proteome</keyword>
<dbReference type="EMBL" id="BMAU01021376">
    <property type="protein sequence ID" value="GFY26661.1"/>
    <property type="molecule type" value="Genomic_DNA"/>
</dbReference>
<keyword evidence="1" id="KW-0472">Membrane</keyword>
<accession>A0A8X6W2E7</accession>
<evidence type="ECO:0000256" key="1">
    <source>
        <dbReference type="SAM" id="Phobius"/>
    </source>
</evidence>
<comment type="caution">
    <text evidence="2">The sequence shown here is derived from an EMBL/GenBank/DDBJ whole genome shotgun (WGS) entry which is preliminary data.</text>
</comment>
<sequence length="95" mass="10712">MDVVHRVLITLNDDREWSPCLSTVQHATLETLAASFTAGTEEEKRLRLIRSFVLEQFGVIFYAAILLSRLLLSSAVIADLIDLRNQINGPLKFQV</sequence>